<protein>
    <submittedName>
        <fullName evidence="1">Uncharacterized protein</fullName>
    </submittedName>
</protein>
<dbReference type="Gene3D" id="3.30.420.10">
    <property type="entry name" value="Ribonuclease H-like superfamily/Ribonuclease H"/>
    <property type="match status" value="1"/>
</dbReference>
<comment type="caution">
    <text evidence="1">The sequence shown here is derived from an EMBL/GenBank/DDBJ whole genome shotgun (WGS) entry which is preliminary data.</text>
</comment>
<gene>
    <name evidence="1" type="ORF">RRG08_057213</name>
</gene>
<accession>A0AAE0XXA1</accession>
<evidence type="ECO:0000313" key="1">
    <source>
        <dbReference type="EMBL" id="KAK3720743.1"/>
    </source>
</evidence>
<dbReference type="Proteomes" id="UP001283361">
    <property type="component" value="Unassembled WGS sequence"/>
</dbReference>
<evidence type="ECO:0000313" key="2">
    <source>
        <dbReference type="Proteomes" id="UP001283361"/>
    </source>
</evidence>
<name>A0AAE0XXA1_9GAST</name>
<organism evidence="1 2">
    <name type="scientific">Elysia crispata</name>
    <name type="common">lettuce slug</name>
    <dbReference type="NCBI Taxonomy" id="231223"/>
    <lineage>
        <taxon>Eukaryota</taxon>
        <taxon>Metazoa</taxon>
        <taxon>Spiralia</taxon>
        <taxon>Lophotrochozoa</taxon>
        <taxon>Mollusca</taxon>
        <taxon>Gastropoda</taxon>
        <taxon>Heterobranchia</taxon>
        <taxon>Euthyneura</taxon>
        <taxon>Panpulmonata</taxon>
        <taxon>Sacoglossa</taxon>
        <taxon>Placobranchoidea</taxon>
        <taxon>Plakobranchidae</taxon>
        <taxon>Elysia</taxon>
    </lineage>
</organism>
<dbReference type="InterPro" id="IPR036397">
    <property type="entry name" value="RNaseH_sf"/>
</dbReference>
<proteinExistence type="predicted"/>
<dbReference type="EMBL" id="JAWDGP010007404">
    <property type="protein sequence ID" value="KAK3720743.1"/>
    <property type="molecule type" value="Genomic_DNA"/>
</dbReference>
<sequence length="130" mass="15312">MTFKSASTELFMKYGPESSSWRFSVPRTPWWGGWWERMIKVMKISLERRICLERTRLETALIEVEVCINSRPLLGEEFSLVHPLSPSHFLVGRGNHLQKVNISLFVESSLETRSQKELMEKQLIQVCNRW</sequence>
<dbReference type="AlphaFoldDB" id="A0AAE0XXA1"/>
<dbReference type="GO" id="GO:0003676">
    <property type="term" value="F:nucleic acid binding"/>
    <property type="evidence" value="ECO:0007669"/>
    <property type="project" value="InterPro"/>
</dbReference>
<reference evidence="1" key="1">
    <citation type="journal article" date="2023" name="G3 (Bethesda)">
        <title>A reference genome for the long-term kleptoplast-retaining sea slug Elysia crispata morphotype clarki.</title>
        <authorList>
            <person name="Eastman K.E."/>
            <person name="Pendleton A.L."/>
            <person name="Shaikh M.A."/>
            <person name="Suttiyut T."/>
            <person name="Ogas R."/>
            <person name="Tomko P."/>
            <person name="Gavelis G."/>
            <person name="Widhalm J.R."/>
            <person name="Wisecaver J.H."/>
        </authorList>
    </citation>
    <scope>NUCLEOTIDE SEQUENCE</scope>
    <source>
        <strain evidence="1">ECLA1</strain>
    </source>
</reference>
<keyword evidence="2" id="KW-1185">Reference proteome</keyword>